<evidence type="ECO:0000313" key="1">
    <source>
        <dbReference type="EMBL" id="NSF73188.1"/>
    </source>
</evidence>
<name>A0ABX2GLE8_9FIRM</name>
<keyword evidence="2" id="KW-1185">Reference proteome</keyword>
<dbReference type="Gene3D" id="1.20.120.330">
    <property type="entry name" value="Nucleotidyltransferases domain 2"/>
    <property type="match status" value="1"/>
</dbReference>
<comment type="caution">
    <text evidence="1">The sequence shown here is derived from an EMBL/GenBank/DDBJ whole genome shotgun (WGS) entry which is preliminary data.</text>
</comment>
<evidence type="ECO:0000313" key="2">
    <source>
        <dbReference type="Proteomes" id="UP000822152"/>
    </source>
</evidence>
<reference evidence="1 2" key="1">
    <citation type="journal article" date="2020" name="Cell Host Microbe">
        <title>Functional and Genomic Variation between Human-Derived Isolates of Lachnospiraceae Reveals Inter- and Intra-Species Diversity.</title>
        <authorList>
            <person name="Sorbara M.T."/>
            <person name="Littmann E.R."/>
            <person name="Fontana E."/>
            <person name="Moody T.U."/>
            <person name="Kohout C.E."/>
            <person name="Gjonbalaj M."/>
            <person name="Eaton V."/>
            <person name="Seok R."/>
            <person name="Leiner I.M."/>
            <person name="Pamer E.G."/>
        </authorList>
    </citation>
    <scope>NUCLEOTIDE SEQUENCE [LARGE SCALE GENOMIC DNA]</scope>
    <source>
        <strain evidence="1 2">MSK.20.11</strain>
    </source>
</reference>
<sequence length="297" mass="35022">MKGESKLMDFPYLSNWYVEDEEIQKFQDATYREFVKLCKNEDGIIEMNSLLNSEWMLRTYCASKMIMAATLLLNSAEYSIEKNLLITVPYLQYYAMFCAARAFLYVCPYRNTSDIPNLMVTSHEKVLKTTYNEIKNHLNKKLAEKIEKMLFTLKGQRELFSYKFPATGLQELVDYEDVVTYCAILAELTELESEQIEKVYKKKILSNSNGDWMILDEDIMKYTFTYFINSEKNKVLEVVDWDDFYRVARHCKYPQAIISTITEGMAEDFFGAWAKNEDDTEDIFNPDDNWQRIFPLP</sequence>
<dbReference type="RefSeq" id="WP_173742890.1">
    <property type="nucleotide sequence ID" value="NZ_JAAIPF010000008.1"/>
</dbReference>
<proteinExistence type="predicted"/>
<organism evidence="1 2">
    <name type="scientific">Blautia wexlerae</name>
    <dbReference type="NCBI Taxonomy" id="418240"/>
    <lineage>
        <taxon>Bacteria</taxon>
        <taxon>Bacillati</taxon>
        <taxon>Bacillota</taxon>
        <taxon>Clostridia</taxon>
        <taxon>Lachnospirales</taxon>
        <taxon>Lachnospiraceae</taxon>
        <taxon>Blautia</taxon>
    </lineage>
</organism>
<gene>
    <name evidence="1" type="ORF">G4952_04985</name>
</gene>
<accession>A0ABX2GLE8</accession>
<dbReference type="Proteomes" id="UP000822152">
    <property type="component" value="Unassembled WGS sequence"/>
</dbReference>
<dbReference type="EMBL" id="JAAIPF010000008">
    <property type="protein sequence ID" value="NSF73188.1"/>
    <property type="molecule type" value="Genomic_DNA"/>
</dbReference>
<protein>
    <submittedName>
        <fullName evidence="1">Uncharacterized protein</fullName>
    </submittedName>
</protein>